<protein>
    <submittedName>
        <fullName evidence="1">Uncharacterized protein</fullName>
    </submittedName>
</protein>
<keyword evidence="2" id="KW-1185">Reference proteome</keyword>
<dbReference type="Proteomes" id="UP000827872">
    <property type="component" value="Linkage Group LG01"/>
</dbReference>
<comment type="caution">
    <text evidence="1">The sequence shown here is derived from an EMBL/GenBank/DDBJ whole genome shotgun (WGS) entry which is preliminary data.</text>
</comment>
<organism evidence="1 2">
    <name type="scientific">Sphaerodactylus townsendi</name>
    <dbReference type="NCBI Taxonomy" id="933632"/>
    <lineage>
        <taxon>Eukaryota</taxon>
        <taxon>Metazoa</taxon>
        <taxon>Chordata</taxon>
        <taxon>Craniata</taxon>
        <taxon>Vertebrata</taxon>
        <taxon>Euteleostomi</taxon>
        <taxon>Lepidosauria</taxon>
        <taxon>Squamata</taxon>
        <taxon>Bifurcata</taxon>
        <taxon>Gekkota</taxon>
        <taxon>Sphaerodactylidae</taxon>
        <taxon>Sphaerodactylus</taxon>
    </lineage>
</organism>
<evidence type="ECO:0000313" key="1">
    <source>
        <dbReference type="EMBL" id="KAH8015302.1"/>
    </source>
</evidence>
<dbReference type="EMBL" id="CM037614">
    <property type="protein sequence ID" value="KAH8015302.1"/>
    <property type="molecule type" value="Genomic_DNA"/>
</dbReference>
<gene>
    <name evidence="1" type="ORF">K3G42_002410</name>
</gene>
<reference evidence="1" key="1">
    <citation type="submission" date="2021-08" db="EMBL/GenBank/DDBJ databases">
        <title>The first chromosome-level gecko genome reveals the dynamic sex chromosomes of Neotropical dwarf geckos (Sphaerodactylidae: Sphaerodactylus).</title>
        <authorList>
            <person name="Pinto B.J."/>
            <person name="Keating S.E."/>
            <person name="Gamble T."/>
        </authorList>
    </citation>
    <scope>NUCLEOTIDE SEQUENCE</scope>
    <source>
        <strain evidence="1">TG3544</strain>
    </source>
</reference>
<evidence type="ECO:0000313" key="2">
    <source>
        <dbReference type="Proteomes" id="UP000827872"/>
    </source>
</evidence>
<proteinExistence type="predicted"/>
<sequence length="159" mass="18632">MLLWIWMLLWIRLWILLRRIWILLWWIRILLWRIRILLRGMWILLRLLLWIFRKVLQNHHPPASVLAFNVLHSILLSPEKGVLLLLLLLLSGPAGGSGVTFYTLGGLSTMSPVLYGAKWAKSFALNVGPDACKLSFPTMRYKHFLTELDEECEEKQARC</sequence>
<name>A0ACB8G740_9SAUR</name>
<accession>A0ACB8G740</accession>